<keyword evidence="2" id="KW-0645">Protease</keyword>
<organism evidence="5 6">
    <name type="scientific">Tepidiforma bonchosmolovskayae</name>
    <dbReference type="NCBI Taxonomy" id="2601677"/>
    <lineage>
        <taxon>Bacteria</taxon>
        <taxon>Bacillati</taxon>
        <taxon>Chloroflexota</taxon>
        <taxon>Tepidiformia</taxon>
        <taxon>Tepidiformales</taxon>
        <taxon>Tepidiformaceae</taxon>
        <taxon>Tepidiforma</taxon>
    </lineage>
</organism>
<evidence type="ECO:0000256" key="1">
    <source>
        <dbReference type="ARBA" id="ARBA00022612"/>
    </source>
</evidence>
<evidence type="ECO:0000256" key="3">
    <source>
        <dbReference type="ARBA" id="ARBA00022801"/>
    </source>
</evidence>
<evidence type="ECO:0000259" key="4">
    <source>
        <dbReference type="Pfam" id="PF04586"/>
    </source>
</evidence>
<reference evidence="5 6" key="1">
    <citation type="submission" date="2019-10" db="EMBL/GenBank/DDBJ databases">
        <title>Thermopilla bonchosmolovskayae gen. nov., sp. nov., a moderately thermophilic Chloroflexi bacterium from a Chukotka hot spring (Arctic, Russia), representing a novel classis Thermopillaia, which include previously uncultivated lineage OLB14.</title>
        <authorList>
            <person name="Kochetkova T.V."/>
            <person name="Zayulina K.S."/>
            <person name="Zhigarkov V.S."/>
            <person name="Minaev N.V."/>
            <person name="Novikov A."/>
            <person name="Toshchakov S.V."/>
            <person name="Elcheninov A.G."/>
            <person name="Kublanov I.V."/>
        </authorList>
    </citation>
    <scope>NUCLEOTIDE SEQUENCE [LARGE SCALE GENOMIC DNA]</scope>
    <source>
        <strain evidence="5 6">3753O</strain>
    </source>
</reference>
<gene>
    <name evidence="5" type="ORF">Tbon_02210</name>
</gene>
<name>A0ABX6BYV1_9CHLR</name>
<dbReference type="Proteomes" id="UP000326331">
    <property type="component" value="Chromosome"/>
</dbReference>
<accession>A0ABX6BYV1</accession>
<dbReference type="InterPro" id="IPR054613">
    <property type="entry name" value="Peptidase_S78_dom"/>
</dbReference>
<protein>
    <recommendedName>
        <fullName evidence="4">Prohead serine protease domain-containing protein</fullName>
    </recommendedName>
</protein>
<evidence type="ECO:0000256" key="2">
    <source>
        <dbReference type="ARBA" id="ARBA00022670"/>
    </source>
</evidence>
<keyword evidence="1" id="KW-1188">Viral release from host cell</keyword>
<proteinExistence type="predicted"/>
<dbReference type="Pfam" id="PF04586">
    <property type="entry name" value="Peptidase_S78"/>
    <property type="match status" value="1"/>
</dbReference>
<evidence type="ECO:0000313" key="5">
    <source>
        <dbReference type="EMBL" id="QFG02157.1"/>
    </source>
</evidence>
<keyword evidence="3" id="KW-0378">Hydrolase</keyword>
<keyword evidence="6" id="KW-1185">Reference proteome</keyword>
<evidence type="ECO:0000313" key="6">
    <source>
        <dbReference type="Proteomes" id="UP000326331"/>
    </source>
</evidence>
<feature type="domain" description="Prohead serine protease" evidence="4">
    <location>
        <begin position="74"/>
        <end position="159"/>
    </location>
</feature>
<sequence>MGDMPGRTIPAMEMEQKLFSAAAPPAEATGEIEVTWATLGVVDRDGDIILPEAVPAGKTVPIMQWGHRLSDLPIGEATLSVEGERAVARGRLYLGTTAGRDHYEVLRERGASQEWSFSYYVTRSSDDIVDGRAVRVIQAMDVLEVSPVLVGAGIATRTDSLKSAGRPLRDHAAGLRADLADMVERAEALAALRAKEGRMLSAANRALLSDLLGALREAAGRLEELLQAADPQAPGDAGKAADARGIVVPAAMLDRYAALKSLAEEVLR</sequence>
<dbReference type="EMBL" id="CP042829">
    <property type="protein sequence ID" value="QFG02157.1"/>
    <property type="molecule type" value="Genomic_DNA"/>
</dbReference>